<dbReference type="InParanoid" id="A0A448YHR5"/>
<dbReference type="GO" id="GO:0009306">
    <property type="term" value="P:protein secretion"/>
    <property type="evidence" value="ECO:0007669"/>
    <property type="project" value="InterPro"/>
</dbReference>
<accession>A0A448YHR5</accession>
<keyword evidence="1" id="KW-0812">Transmembrane</keyword>
<dbReference type="Pfam" id="PF11654">
    <property type="entry name" value="NCE101"/>
    <property type="match status" value="1"/>
</dbReference>
<dbReference type="Proteomes" id="UP000290900">
    <property type="component" value="Unassembled WGS sequence"/>
</dbReference>
<evidence type="ECO:0000313" key="3">
    <source>
        <dbReference type="Proteomes" id="UP000290900"/>
    </source>
</evidence>
<keyword evidence="1" id="KW-1133">Transmembrane helix</keyword>
<evidence type="ECO:0000313" key="2">
    <source>
        <dbReference type="EMBL" id="VEU20492.1"/>
    </source>
</evidence>
<dbReference type="PANTHER" id="PTHR28011">
    <property type="entry name" value="NON-CLASSICAL EXPORT PROTEIN 1"/>
    <property type="match status" value="1"/>
</dbReference>
<evidence type="ECO:0000256" key="1">
    <source>
        <dbReference type="SAM" id="Phobius"/>
    </source>
</evidence>
<dbReference type="InterPro" id="IPR024242">
    <property type="entry name" value="NCE101"/>
</dbReference>
<feature type="transmembrane region" description="Helical" evidence="1">
    <location>
        <begin position="19"/>
        <end position="36"/>
    </location>
</feature>
<proteinExistence type="predicted"/>
<dbReference type="STRING" id="13370.A0A448YHR5"/>
<keyword evidence="1" id="KW-0472">Membrane</keyword>
<gene>
    <name evidence="2" type="ORF">BRENAR_LOCUS1227</name>
</gene>
<protein>
    <submittedName>
        <fullName evidence="2">DEKNAAC101250</fullName>
    </submittedName>
</protein>
<reference evidence="2 3" key="1">
    <citation type="submission" date="2018-12" db="EMBL/GenBank/DDBJ databases">
        <authorList>
            <person name="Tiukova I."/>
            <person name="Dainat J."/>
        </authorList>
    </citation>
    <scope>NUCLEOTIDE SEQUENCE [LARGE SCALE GENOMIC DNA]</scope>
</reference>
<sequence length="67" mass="7815">MVSPAVESFKHYPYLISKWLDPLFGISIGVAAYYAYEKRAGREAGHSLEELLSRKWQRWQVSRKQGK</sequence>
<name>A0A448YHR5_BRENA</name>
<dbReference type="AlphaFoldDB" id="A0A448YHR5"/>
<dbReference type="PANTHER" id="PTHR28011:SF1">
    <property type="entry name" value="NON-CLASSICAL EXPORT PROTEIN 1"/>
    <property type="match status" value="1"/>
</dbReference>
<organism evidence="2 3">
    <name type="scientific">Brettanomyces naardenensis</name>
    <name type="common">Yeast</name>
    <dbReference type="NCBI Taxonomy" id="13370"/>
    <lineage>
        <taxon>Eukaryota</taxon>
        <taxon>Fungi</taxon>
        <taxon>Dikarya</taxon>
        <taxon>Ascomycota</taxon>
        <taxon>Saccharomycotina</taxon>
        <taxon>Pichiomycetes</taxon>
        <taxon>Pichiales</taxon>
        <taxon>Pichiaceae</taxon>
        <taxon>Brettanomyces</taxon>
    </lineage>
</organism>
<dbReference type="FunCoup" id="A0A448YHR5">
    <property type="interactions" value="9"/>
</dbReference>
<dbReference type="EMBL" id="CAACVR010000004">
    <property type="protein sequence ID" value="VEU20492.1"/>
    <property type="molecule type" value="Genomic_DNA"/>
</dbReference>
<dbReference type="OrthoDB" id="2155101at2759"/>
<keyword evidence="3" id="KW-1185">Reference proteome</keyword>